<accession>A0AAW2IBK5</accession>
<comment type="caution">
    <text evidence="1">The sequence shown here is derived from an EMBL/GenBank/DDBJ whole genome shotgun (WGS) entry which is preliminary data.</text>
</comment>
<proteinExistence type="predicted"/>
<name>A0AAW2IBK5_9NEOP</name>
<protein>
    <submittedName>
        <fullName evidence="1">Uncharacterized protein</fullName>
    </submittedName>
</protein>
<dbReference type="AlphaFoldDB" id="A0AAW2IBK5"/>
<gene>
    <name evidence="1" type="ORF">PYX00_000907</name>
</gene>
<sequence length="78" mass="8382">MAAATVALAGTMRNLAGPSYWCRRLYATALGSPVWAEATAKNRKIERKIAAAQKIIAIRTIRGYRTIGADAATDVMNT</sequence>
<reference evidence="1" key="1">
    <citation type="journal article" date="2024" name="Gigascience">
        <title>Chromosome-level genome of the poultry shaft louse Menopon gallinae provides insight into the host-switching and adaptive evolution of parasitic lice.</title>
        <authorList>
            <person name="Xu Y."/>
            <person name="Ma L."/>
            <person name="Liu S."/>
            <person name="Liang Y."/>
            <person name="Liu Q."/>
            <person name="He Z."/>
            <person name="Tian L."/>
            <person name="Duan Y."/>
            <person name="Cai W."/>
            <person name="Li H."/>
            <person name="Song F."/>
        </authorList>
    </citation>
    <scope>NUCLEOTIDE SEQUENCE</scope>
    <source>
        <strain evidence="1">Cailab_2023a</strain>
    </source>
</reference>
<organism evidence="1">
    <name type="scientific">Menopon gallinae</name>
    <name type="common">poultry shaft louse</name>
    <dbReference type="NCBI Taxonomy" id="328185"/>
    <lineage>
        <taxon>Eukaryota</taxon>
        <taxon>Metazoa</taxon>
        <taxon>Ecdysozoa</taxon>
        <taxon>Arthropoda</taxon>
        <taxon>Hexapoda</taxon>
        <taxon>Insecta</taxon>
        <taxon>Pterygota</taxon>
        <taxon>Neoptera</taxon>
        <taxon>Paraneoptera</taxon>
        <taxon>Psocodea</taxon>
        <taxon>Troctomorpha</taxon>
        <taxon>Phthiraptera</taxon>
        <taxon>Amblycera</taxon>
        <taxon>Menoponidae</taxon>
        <taxon>Menopon</taxon>
    </lineage>
</organism>
<evidence type="ECO:0000313" key="1">
    <source>
        <dbReference type="EMBL" id="KAL0279316.1"/>
    </source>
</evidence>
<dbReference type="EMBL" id="JARGDH010000001">
    <property type="protein sequence ID" value="KAL0279316.1"/>
    <property type="molecule type" value="Genomic_DNA"/>
</dbReference>